<evidence type="ECO:0000313" key="4">
    <source>
        <dbReference type="Proteomes" id="UP000053110"/>
    </source>
</evidence>
<dbReference type="EMBL" id="UIGY01000005">
    <property type="protein sequence ID" value="SUZ07974.1"/>
    <property type="molecule type" value="Genomic_DNA"/>
</dbReference>
<accession>A0A061HL29</accession>
<dbReference type="OrthoDB" id="5345392at2759"/>
<reference evidence="4" key="1">
    <citation type="journal article" date="2013" name="Nat. Genet.">
        <title>The wheat powdery mildew genome shows the unique evolution of an obligate biotroph.</title>
        <authorList>
            <person name="Wicker T."/>
            <person name="Oberhaensli S."/>
            <person name="Parlange F."/>
            <person name="Buchmann J.P."/>
            <person name="Shatalina M."/>
            <person name="Roffler S."/>
            <person name="Ben-David R."/>
            <person name="Dolezel J."/>
            <person name="Simkova H."/>
            <person name="Schulze-Lefert P."/>
            <person name="Spanu P.D."/>
            <person name="Bruggmann R."/>
            <person name="Amselem J."/>
            <person name="Quesneville H."/>
            <person name="Ver Loren van Themaat E."/>
            <person name="Paape T."/>
            <person name="Shimizu K.K."/>
            <person name="Keller B."/>
        </authorList>
    </citation>
    <scope>NUCLEOTIDE SEQUENCE [LARGE SCALE GENOMIC DNA]</scope>
    <source>
        <strain evidence="4">96224</strain>
    </source>
</reference>
<feature type="domain" description="Trafficking protein particle complex II-specific subunit 65 IgD3" evidence="1">
    <location>
        <begin position="426"/>
        <end position="599"/>
    </location>
</feature>
<dbReference type="GO" id="GO:0006891">
    <property type="term" value="P:intra-Golgi vesicle-mediated transport"/>
    <property type="evidence" value="ECO:0007669"/>
    <property type="project" value="InterPro"/>
</dbReference>
<evidence type="ECO:0000313" key="3">
    <source>
        <dbReference type="EMBL" id="SUZ07974.1"/>
    </source>
</evidence>
<dbReference type="GO" id="GO:1990071">
    <property type="term" value="C:TRAPPII protein complex"/>
    <property type="evidence" value="ECO:0007669"/>
    <property type="project" value="InterPro"/>
</dbReference>
<protein>
    <submittedName>
        <fullName evidence="3">Bgt-2555</fullName>
    </submittedName>
</protein>
<reference evidence="2" key="2">
    <citation type="submission" date="2013-01" db="EMBL/GenBank/DDBJ databases">
        <title>The wheat powdery mildew genome reveals unique evolution of an obligate biotroph.</title>
        <authorList>
            <person name="Oberhaensli S."/>
            <person name="Wicker T."/>
            <person name="Keller B."/>
        </authorList>
    </citation>
    <scope>NUCLEOTIDE SEQUENCE</scope>
    <source>
        <strain evidence="2">96224</strain>
    </source>
</reference>
<evidence type="ECO:0000259" key="1">
    <source>
        <dbReference type="Pfam" id="PF12735"/>
    </source>
</evidence>
<name>A0A061HL29_BLUGR</name>
<reference evidence="3" key="3">
    <citation type="submission" date="2018-07" db="EMBL/GenBank/DDBJ databases">
        <authorList>
            <person name="Quirk P.G."/>
            <person name="Krulwich T.A."/>
        </authorList>
    </citation>
    <scope>NUCLEOTIDE SEQUENCE</scope>
    <source>
        <strain evidence="3">96224</strain>
    </source>
</reference>
<dbReference type="InterPro" id="IPR024662">
    <property type="entry name" value="Trs65"/>
</dbReference>
<dbReference type="PANTHER" id="PTHR28159:SF1">
    <property type="entry name" value="TRAFFICKING PROTEIN PARTICLE COMPLEX II-SPECIFIC SUBUNIT 65"/>
    <property type="match status" value="1"/>
</dbReference>
<dbReference type="GO" id="GO:0005802">
    <property type="term" value="C:trans-Golgi network"/>
    <property type="evidence" value="ECO:0007669"/>
    <property type="project" value="TreeGrafter"/>
</dbReference>
<gene>
    <name evidence="2" type="ORF">BGT96224_2555</name>
    <name evidence="3" type="ORF">BGT96224V2_LOCUS1123</name>
</gene>
<dbReference type="PANTHER" id="PTHR28159">
    <property type="entry name" value="TRAFFICKING PROTEIN PARTICLE COMPLEX II-SPECIFIC SUBUNIT 65"/>
    <property type="match status" value="1"/>
</dbReference>
<dbReference type="EMBL" id="KE373960">
    <property type="protein sequence ID" value="EPQ67117.1"/>
    <property type="molecule type" value="Genomic_DNA"/>
</dbReference>
<dbReference type="HOGENOM" id="CLU_015118_0_0_1"/>
<dbReference type="AlphaFoldDB" id="A0A061HL29"/>
<proteinExistence type="predicted"/>
<dbReference type="Pfam" id="PF12735">
    <property type="entry name" value="IgD3_Trs65"/>
    <property type="match status" value="1"/>
</dbReference>
<dbReference type="Proteomes" id="UP000053110">
    <property type="component" value="Unassembled WGS sequence"/>
</dbReference>
<sequence length="605" mass="66927">MAKGAENLNEGLRGSAALVESSSLNIIVPLESTLEIESTLRSHEECFDKENVFILTSVPQRQVLFFDETLDIYVLLQTPYFDEKTLRSYLTKLAINVQGQISNAPGNTNIPPGQDIIYSGSVQESEDPFIVVQLPDVTEEETVQGHVFIVWKISASLSRPRFRLHNPSVTFTAKASLRSGEHPSASLQEDKYLPSQVPSAINILEAFGNDPSISGIKPRLSALRISQTATIAGAGIDSTRVFRSGSHHPIKIYPAINPKVKHFRPITASARSGLIACIDIDMTPFTDCQVILRQIKLDLRGGQVEDLNAKFGISLPVTSHPLDNFTLMYYLEPDELDTKSPVRDLVISMFATVDLSNACQPKISMHWTTLISFAPPVNPGFGAPTSSIKRSHKPAQLSIDSTSADRNVKSTIFAPDRSDLQKDPSNIGNQRKSSIADFGITLTIYSPPSTSPIYLGAPFSWTVLIVNRSEKPRRLALIVNPKDHLLDAISQQNIIGKYNDLELRVADNHSRNVSYKLSNDIIDEKLTYSAKNKYVDAPAKIICLNTDRKIGVLVPMACHEVELRFMALNYGILSVEAIRLLDLDTHEYVDIRDLPIIIVSPQMNS</sequence>
<dbReference type="InterPro" id="IPR055420">
    <property type="entry name" value="IgD3_Trs65"/>
</dbReference>
<organism evidence="3">
    <name type="scientific">Blumeria graminis f. sp. tritici 96224</name>
    <dbReference type="NCBI Taxonomy" id="1268274"/>
    <lineage>
        <taxon>Eukaryota</taxon>
        <taxon>Fungi</taxon>
        <taxon>Dikarya</taxon>
        <taxon>Ascomycota</taxon>
        <taxon>Pezizomycotina</taxon>
        <taxon>Leotiomycetes</taxon>
        <taxon>Erysiphales</taxon>
        <taxon>Erysiphaceae</taxon>
        <taxon>Blumeria</taxon>
    </lineage>
</organism>
<evidence type="ECO:0000313" key="2">
    <source>
        <dbReference type="EMBL" id="EPQ67117.1"/>
    </source>
</evidence>